<evidence type="ECO:0000259" key="6">
    <source>
        <dbReference type="PROSITE" id="PS51085"/>
    </source>
</evidence>
<accession>E3CYY3</accession>
<dbReference type="Pfam" id="PF01799">
    <property type="entry name" value="Fer2_2"/>
    <property type="match status" value="1"/>
</dbReference>
<dbReference type="eggNOG" id="COG2080">
    <property type="taxonomic scope" value="Bacteria"/>
</dbReference>
<dbReference type="SUPFAM" id="SSF54292">
    <property type="entry name" value="2Fe-2S ferredoxin-like"/>
    <property type="match status" value="1"/>
</dbReference>
<name>E3CYY3_9BACT</name>
<dbReference type="Gene3D" id="3.10.20.30">
    <property type="match status" value="1"/>
</dbReference>
<organism evidence="7 8">
    <name type="scientific">Aminomonas paucivorans DSM 12260</name>
    <dbReference type="NCBI Taxonomy" id="584708"/>
    <lineage>
        <taxon>Bacteria</taxon>
        <taxon>Thermotogati</taxon>
        <taxon>Synergistota</taxon>
        <taxon>Synergistia</taxon>
        <taxon>Synergistales</taxon>
        <taxon>Synergistaceae</taxon>
        <taxon>Aminomonas</taxon>
    </lineage>
</organism>
<dbReference type="GO" id="GO:0016491">
    <property type="term" value="F:oxidoreductase activity"/>
    <property type="evidence" value="ECO:0007669"/>
    <property type="project" value="UniProtKB-KW"/>
</dbReference>
<evidence type="ECO:0000256" key="4">
    <source>
        <dbReference type="ARBA" id="ARBA00023004"/>
    </source>
</evidence>
<dbReference type="GO" id="GO:0046872">
    <property type="term" value="F:metal ion binding"/>
    <property type="evidence" value="ECO:0007669"/>
    <property type="project" value="UniProtKB-KW"/>
</dbReference>
<evidence type="ECO:0000313" key="7">
    <source>
        <dbReference type="EMBL" id="EFQ24578.1"/>
    </source>
</evidence>
<dbReference type="SUPFAM" id="SSF47741">
    <property type="entry name" value="CO dehydrogenase ISP C-domain like"/>
    <property type="match status" value="1"/>
</dbReference>
<keyword evidence="8" id="KW-1185">Reference proteome</keyword>
<dbReference type="PROSITE" id="PS00197">
    <property type="entry name" value="2FE2S_FER_1"/>
    <property type="match status" value="1"/>
</dbReference>
<dbReference type="PANTHER" id="PTHR44379:SF5">
    <property type="entry name" value="OXIDOREDUCTASE WITH IRON-SULFUR SUBUNIT"/>
    <property type="match status" value="1"/>
</dbReference>
<dbReference type="PROSITE" id="PS51085">
    <property type="entry name" value="2FE2S_FER_2"/>
    <property type="match status" value="1"/>
</dbReference>
<dbReference type="HOGENOM" id="CLU_052511_3_1_0"/>
<protein>
    <submittedName>
        <fullName evidence="7">(2Fe-2S)-binding domain protein</fullName>
    </submittedName>
</protein>
<keyword evidence="3" id="KW-0560">Oxidoreductase</keyword>
<feature type="domain" description="2Fe-2S ferredoxin-type" evidence="6">
    <location>
        <begin position="31"/>
        <end position="107"/>
    </location>
</feature>
<keyword evidence="1" id="KW-0001">2Fe-2S</keyword>
<evidence type="ECO:0000256" key="2">
    <source>
        <dbReference type="ARBA" id="ARBA00022723"/>
    </source>
</evidence>
<dbReference type="Gene3D" id="1.10.150.120">
    <property type="entry name" value="[2Fe-2S]-binding domain"/>
    <property type="match status" value="1"/>
</dbReference>
<dbReference type="STRING" id="584708.Apau_2167"/>
<dbReference type="InterPro" id="IPR001041">
    <property type="entry name" value="2Fe-2S_ferredoxin-type"/>
</dbReference>
<dbReference type="OrthoDB" id="4903at2"/>
<dbReference type="EMBL" id="CM001022">
    <property type="protein sequence ID" value="EFQ24578.1"/>
    <property type="molecule type" value="Genomic_DNA"/>
</dbReference>
<evidence type="ECO:0000256" key="5">
    <source>
        <dbReference type="ARBA" id="ARBA00023014"/>
    </source>
</evidence>
<dbReference type="PANTHER" id="PTHR44379">
    <property type="entry name" value="OXIDOREDUCTASE WITH IRON-SULFUR SUBUNIT"/>
    <property type="match status" value="1"/>
</dbReference>
<dbReference type="InterPro" id="IPR012675">
    <property type="entry name" value="Beta-grasp_dom_sf"/>
</dbReference>
<keyword evidence="2" id="KW-0479">Metal-binding</keyword>
<dbReference type="PaxDb" id="584708-Apau_2167"/>
<keyword evidence="4" id="KW-0408">Iron</keyword>
<evidence type="ECO:0000256" key="1">
    <source>
        <dbReference type="ARBA" id="ARBA00022714"/>
    </source>
</evidence>
<gene>
    <name evidence="7" type="ORF">Apau_2167</name>
</gene>
<sequence length="183" mass="19938">MRQGKIWRCFDARWILFAQVLRGEGTEGNPLLLELTVNDRKRSVDVDPSLRLVDLLRDVLGLTSVKEGCSEGECGACTVLLDGEAVTSCTTLAVQARGRSVLTLEGLAARGELHPLQRAFEEHDAVQCGFCTPGMILSAYGLLKKNPRPDEEAIRRALEGNLCRCTGYVPILRAVRAAAEALS</sequence>
<dbReference type="Proteomes" id="UP000005096">
    <property type="component" value="Chromosome"/>
</dbReference>
<reference evidence="7 8" key="1">
    <citation type="journal article" date="2010" name="Stand. Genomic Sci.">
        <title>Non-contiguous finished genome sequence of Aminomonas paucivorans type strain (GLU-3).</title>
        <authorList>
            <person name="Pitluck S."/>
            <person name="Yasawong M."/>
            <person name="Held B."/>
            <person name="Lapidus A."/>
            <person name="Nolan M."/>
            <person name="Copeland A."/>
            <person name="Lucas S."/>
            <person name="Del Rio T.G."/>
            <person name="Tice H."/>
            <person name="Cheng J.F."/>
            <person name="Chertkov O."/>
            <person name="Goodwin L."/>
            <person name="Tapia R."/>
            <person name="Han C."/>
            <person name="Liolios K."/>
            <person name="Ivanova N."/>
            <person name="Mavromatis K."/>
            <person name="Ovchinnikova G."/>
            <person name="Pati A."/>
            <person name="Chen A."/>
            <person name="Palaniappan K."/>
            <person name="Land M."/>
            <person name="Hauser L."/>
            <person name="Chang Y.J."/>
            <person name="Jeffries C.D."/>
            <person name="Pukall R."/>
            <person name="Spring S."/>
            <person name="Rohde M."/>
            <person name="Sikorski J."/>
            <person name="Goker M."/>
            <person name="Woyke T."/>
            <person name="Bristow J."/>
            <person name="Eisen J.A."/>
            <person name="Markowitz V."/>
            <person name="Hugenholtz P."/>
            <person name="Kyrpides N.C."/>
            <person name="Klenk H.P."/>
        </authorList>
    </citation>
    <scope>NUCLEOTIDE SEQUENCE [LARGE SCALE GENOMIC DNA]</scope>
    <source>
        <strain evidence="7 8">DSM 12260</strain>
    </source>
</reference>
<dbReference type="Pfam" id="PF00111">
    <property type="entry name" value="Fer2"/>
    <property type="match status" value="1"/>
</dbReference>
<dbReference type="InterPro" id="IPR036884">
    <property type="entry name" value="2Fe-2S-bd_dom_sf"/>
</dbReference>
<dbReference type="CDD" id="cd00207">
    <property type="entry name" value="fer2"/>
    <property type="match status" value="1"/>
</dbReference>
<dbReference type="InterPro" id="IPR051452">
    <property type="entry name" value="Diverse_Oxidoreductases"/>
</dbReference>
<dbReference type="AlphaFoldDB" id="E3CYY3"/>
<dbReference type="FunFam" id="1.10.150.120:FF:000003">
    <property type="entry name" value="Carbon monoxide dehydrogenase, small subunit"/>
    <property type="match status" value="1"/>
</dbReference>
<keyword evidence="5" id="KW-0411">Iron-sulfur</keyword>
<dbReference type="FunFam" id="3.10.20.30:FF:000020">
    <property type="entry name" value="Xanthine dehydrogenase iron-sulfur subunit"/>
    <property type="match status" value="1"/>
</dbReference>
<evidence type="ECO:0000256" key="3">
    <source>
        <dbReference type="ARBA" id="ARBA00023002"/>
    </source>
</evidence>
<dbReference type="InterPro" id="IPR006058">
    <property type="entry name" value="2Fe2S_fd_BS"/>
</dbReference>
<evidence type="ECO:0000313" key="8">
    <source>
        <dbReference type="Proteomes" id="UP000005096"/>
    </source>
</evidence>
<dbReference type="InterPro" id="IPR002888">
    <property type="entry name" value="2Fe-2S-bd"/>
</dbReference>
<dbReference type="InterPro" id="IPR036010">
    <property type="entry name" value="2Fe-2S_ferredoxin-like_sf"/>
</dbReference>
<proteinExistence type="predicted"/>
<dbReference type="GO" id="GO:0051537">
    <property type="term" value="F:2 iron, 2 sulfur cluster binding"/>
    <property type="evidence" value="ECO:0007669"/>
    <property type="project" value="UniProtKB-KW"/>
</dbReference>